<accession>A0A9P4V4J0</accession>
<name>A0A9P4V4J0_9PLEO</name>
<evidence type="ECO:0000313" key="3">
    <source>
        <dbReference type="Proteomes" id="UP000799444"/>
    </source>
</evidence>
<evidence type="ECO:0000256" key="1">
    <source>
        <dbReference type="SAM" id="MobiDB-lite"/>
    </source>
</evidence>
<organism evidence="2 3">
    <name type="scientific">Polyplosphaeria fusca</name>
    <dbReference type="NCBI Taxonomy" id="682080"/>
    <lineage>
        <taxon>Eukaryota</taxon>
        <taxon>Fungi</taxon>
        <taxon>Dikarya</taxon>
        <taxon>Ascomycota</taxon>
        <taxon>Pezizomycotina</taxon>
        <taxon>Dothideomycetes</taxon>
        <taxon>Pleosporomycetidae</taxon>
        <taxon>Pleosporales</taxon>
        <taxon>Tetraplosphaeriaceae</taxon>
        <taxon>Polyplosphaeria</taxon>
    </lineage>
</organism>
<feature type="compositionally biased region" description="Basic residues" evidence="1">
    <location>
        <begin position="317"/>
        <end position="330"/>
    </location>
</feature>
<dbReference type="OrthoDB" id="5295996at2759"/>
<comment type="caution">
    <text evidence="2">The sequence shown here is derived from an EMBL/GenBank/DDBJ whole genome shotgun (WGS) entry which is preliminary data.</text>
</comment>
<dbReference type="Proteomes" id="UP000799444">
    <property type="component" value="Unassembled WGS sequence"/>
</dbReference>
<protein>
    <submittedName>
        <fullName evidence="2">Uncharacterized protein</fullName>
    </submittedName>
</protein>
<proteinExistence type="predicted"/>
<feature type="region of interest" description="Disordered" evidence="1">
    <location>
        <begin position="313"/>
        <end position="338"/>
    </location>
</feature>
<dbReference type="AlphaFoldDB" id="A0A9P4V4J0"/>
<keyword evidence="3" id="KW-1185">Reference proteome</keyword>
<reference evidence="2" key="1">
    <citation type="journal article" date="2020" name="Stud. Mycol.">
        <title>101 Dothideomycetes genomes: a test case for predicting lifestyles and emergence of pathogens.</title>
        <authorList>
            <person name="Haridas S."/>
            <person name="Albert R."/>
            <person name="Binder M."/>
            <person name="Bloem J."/>
            <person name="Labutti K."/>
            <person name="Salamov A."/>
            <person name="Andreopoulos B."/>
            <person name="Baker S."/>
            <person name="Barry K."/>
            <person name="Bills G."/>
            <person name="Bluhm B."/>
            <person name="Cannon C."/>
            <person name="Castanera R."/>
            <person name="Culley D."/>
            <person name="Daum C."/>
            <person name="Ezra D."/>
            <person name="Gonzalez J."/>
            <person name="Henrissat B."/>
            <person name="Kuo A."/>
            <person name="Liang C."/>
            <person name="Lipzen A."/>
            <person name="Lutzoni F."/>
            <person name="Magnuson J."/>
            <person name="Mondo S."/>
            <person name="Nolan M."/>
            <person name="Ohm R."/>
            <person name="Pangilinan J."/>
            <person name="Park H.-J."/>
            <person name="Ramirez L."/>
            <person name="Alfaro M."/>
            <person name="Sun H."/>
            <person name="Tritt A."/>
            <person name="Yoshinaga Y."/>
            <person name="Zwiers L.-H."/>
            <person name="Turgeon B."/>
            <person name="Goodwin S."/>
            <person name="Spatafora J."/>
            <person name="Crous P."/>
            <person name="Grigoriev I."/>
        </authorList>
    </citation>
    <scope>NUCLEOTIDE SEQUENCE</scope>
    <source>
        <strain evidence="2">CBS 125425</strain>
    </source>
</reference>
<sequence length="360" mass="41859">MSAQNQSETFCPLEKQRLENLRKTKVPRYLFRAFHRNSSGAPDNATMTALEIIPPAFFNGKGHAIPYDMGTNGLVWNAEFHYSGGVHSNTLTEFSSWAASLHLVLFYGTQLTRVYHYRDVHVAVIDTQTVDIYAWHVPHLGFIDQEDGIHEYLIHGCIRGKGYKAVRLEDLQTDLDLVFPELKTARRKNRVYGWGRELRDAMFQHSQRVTTQELETIRRIASRFDTLSLPVSLALLNLRARPWLTKTKQVRELSTREIKSIRDGLGAPKIPEELKTQPWLQEDMVLTKGFDDVRQWIRVLYYLANSTEDQKESKKSGWVKKRGRRGRRLEKKPNEVKKDLEEHGWKTSVIIKFLNTIKRK</sequence>
<evidence type="ECO:0000313" key="2">
    <source>
        <dbReference type="EMBL" id="KAF2736258.1"/>
    </source>
</evidence>
<gene>
    <name evidence="2" type="ORF">EJ04DRAFT_562678</name>
</gene>
<dbReference type="EMBL" id="ML996127">
    <property type="protein sequence ID" value="KAF2736258.1"/>
    <property type="molecule type" value="Genomic_DNA"/>
</dbReference>